<feature type="transmembrane region" description="Helical" evidence="1">
    <location>
        <begin position="37"/>
        <end position="61"/>
    </location>
</feature>
<keyword evidence="1" id="KW-0812">Transmembrane</keyword>
<gene>
    <name evidence="2" type="ORF">KHA94_01670</name>
</gene>
<evidence type="ECO:0000313" key="2">
    <source>
        <dbReference type="EMBL" id="MBS4188925.1"/>
    </source>
</evidence>
<sequence>MKSNAKILNAIKYVGGIVLTMGIITFLLGFFEKGSSVLTPIGIGTVMGAIFIFLMGVFFVATEEMLEKIDKGIAIAPIKIK</sequence>
<name>A0ABS5NM89_9BACI</name>
<accession>A0ABS5NM89</accession>
<comment type="caution">
    <text evidence="2">The sequence shown here is derived from an EMBL/GenBank/DDBJ whole genome shotgun (WGS) entry which is preliminary data.</text>
</comment>
<organism evidence="2 3">
    <name type="scientific">Cytobacillus citreus</name>
    <dbReference type="NCBI Taxonomy" id="2833586"/>
    <lineage>
        <taxon>Bacteria</taxon>
        <taxon>Bacillati</taxon>
        <taxon>Bacillota</taxon>
        <taxon>Bacilli</taxon>
        <taxon>Bacillales</taxon>
        <taxon>Bacillaceae</taxon>
        <taxon>Cytobacillus</taxon>
    </lineage>
</organism>
<evidence type="ECO:0000313" key="3">
    <source>
        <dbReference type="Proteomes" id="UP000681027"/>
    </source>
</evidence>
<dbReference type="EMBL" id="JAGYPM010000001">
    <property type="protein sequence ID" value="MBS4188925.1"/>
    <property type="molecule type" value="Genomic_DNA"/>
</dbReference>
<proteinExistence type="predicted"/>
<reference evidence="2 3" key="1">
    <citation type="submission" date="2021-05" db="EMBL/GenBank/DDBJ databases">
        <title>Novel Bacillus species.</title>
        <authorList>
            <person name="Liu G."/>
        </authorList>
    </citation>
    <scope>NUCLEOTIDE SEQUENCE [LARGE SCALE GENOMIC DNA]</scope>
    <source>
        <strain evidence="2 3">FJAT-49705</strain>
    </source>
</reference>
<dbReference type="RefSeq" id="WP_213100420.1">
    <property type="nucleotide sequence ID" value="NZ_JAGYPM010000001.1"/>
</dbReference>
<protein>
    <submittedName>
        <fullName evidence="2">Uncharacterized protein</fullName>
    </submittedName>
</protein>
<evidence type="ECO:0000256" key="1">
    <source>
        <dbReference type="SAM" id="Phobius"/>
    </source>
</evidence>
<keyword evidence="1" id="KW-0472">Membrane</keyword>
<feature type="transmembrane region" description="Helical" evidence="1">
    <location>
        <begin position="12"/>
        <end position="31"/>
    </location>
</feature>
<keyword evidence="3" id="KW-1185">Reference proteome</keyword>
<keyword evidence="1" id="KW-1133">Transmembrane helix</keyword>
<dbReference type="Proteomes" id="UP000681027">
    <property type="component" value="Unassembled WGS sequence"/>
</dbReference>